<evidence type="ECO:0000313" key="1">
    <source>
        <dbReference type="EMBL" id="QOX63941.1"/>
    </source>
</evidence>
<dbReference type="EMBL" id="CP042469">
    <property type="protein sequence ID" value="QOX63941.1"/>
    <property type="molecule type" value="Genomic_DNA"/>
</dbReference>
<keyword evidence="1" id="KW-0969">Cilium</keyword>
<accession>A0ACD1ABQ8</accession>
<keyword evidence="2" id="KW-1185">Reference proteome</keyword>
<keyword evidence="1" id="KW-0282">Flagellum</keyword>
<proteinExistence type="predicted"/>
<protein>
    <submittedName>
        <fullName evidence="1">Flagellar biosynthetic protein FliR</fullName>
    </submittedName>
</protein>
<evidence type="ECO:0000313" key="2">
    <source>
        <dbReference type="Proteomes" id="UP000594014"/>
    </source>
</evidence>
<keyword evidence="1" id="KW-0966">Cell projection</keyword>
<dbReference type="Proteomes" id="UP000594014">
    <property type="component" value="Chromosome"/>
</dbReference>
<sequence length="255" mass="28188">MLSDLNSFYIFLFTSCRMAGVIFFNPIFGRRNIPTMVKIGLALGISLNASYGMLDLQVADYTIIDMLLTITKELAVGLALGFAVQLFLSIFHIGGELIDLQMGVSMAQMYDPTSNSQISISGNLLTIMYTLLFFITNSHINLLAIAIKSFLVVPIGVGGMSGKIGVYFVELFGYILVYSLQLALPVVVTEILVEMAVGILMRVVPNINVFVVNLQLKLIVGMIVIITIIPVLVHFMGKLNMIMLERLEKVLLYFM</sequence>
<organism evidence="1 2">
    <name type="scientific">Anoxybacterium hadale</name>
    <dbReference type="NCBI Taxonomy" id="3408580"/>
    <lineage>
        <taxon>Bacteria</taxon>
        <taxon>Bacillati</taxon>
        <taxon>Bacillota</taxon>
        <taxon>Clostridia</taxon>
        <taxon>Peptostreptococcales</taxon>
        <taxon>Anaerovoracaceae</taxon>
        <taxon>Anoxybacterium</taxon>
    </lineage>
</organism>
<reference evidence="1" key="1">
    <citation type="submission" date="2019-08" db="EMBL/GenBank/DDBJ databases">
        <title>Genome sequence of Clostridiales bacterium MT110.</title>
        <authorList>
            <person name="Cao J."/>
        </authorList>
    </citation>
    <scope>NUCLEOTIDE SEQUENCE</scope>
    <source>
        <strain evidence="1">MT110</strain>
    </source>
</reference>
<gene>
    <name evidence="1" type="ORF">FRZ06_11660</name>
</gene>
<name>A0ACD1ABQ8_9FIRM</name>